<accession>A0A7U6LAF5</accession>
<organism evidence="2 3">
    <name type="scientific">Leptotrichia wadei</name>
    <dbReference type="NCBI Taxonomy" id="157687"/>
    <lineage>
        <taxon>Bacteria</taxon>
        <taxon>Fusobacteriati</taxon>
        <taxon>Fusobacteriota</taxon>
        <taxon>Fusobacteriia</taxon>
        <taxon>Fusobacteriales</taxon>
        <taxon>Leptotrichiaceae</taxon>
        <taxon>Leptotrichia</taxon>
    </lineage>
</organism>
<dbReference type="GeneID" id="84804372"/>
<dbReference type="KEGG" id="lwd:JCM16777_1040"/>
<gene>
    <name evidence="2" type="ORF">JCM16777_1040</name>
</gene>
<feature type="transmembrane region" description="Helical" evidence="1">
    <location>
        <begin position="21"/>
        <end position="40"/>
    </location>
</feature>
<keyword evidence="1" id="KW-0472">Membrane</keyword>
<dbReference type="AlphaFoldDB" id="A0A7U6LAF5"/>
<name>A0A7U6LAF5_9FUSO</name>
<evidence type="ECO:0000313" key="2">
    <source>
        <dbReference type="EMBL" id="BBM42790.1"/>
    </source>
</evidence>
<protein>
    <submittedName>
        <fullName evidence="2">Uncharacterized protein</fullName>
    </submittedName>
</protein>
<dbReference type="EMBL" id="AP019829">
    <property type="protein sequence ID" value="BBM42790.1"/>
    <property type="molecule type" value="Genomic_DNA"/>
</dbReference>
<sequence length="446" mass="51388">MNKYELKEKEWKLSTCDRYDFMIAGFSGAIAGIIDVFFVGNPSLSKLGSLTDDGADELVKKFAKVSGWKPKIDNENNVASAIGFLEGKFRVNYDQRNTTDVNKLFKMGAKNHHIKSLSHSPDIIGLFFSILNQFTSTATFVSEGKIFNIDTSDGKFELKGNNFIEKLFCGFCNWIGHIMSDLSGSSGGRGKINAGRGSGIPIPFMELFLMCDFGKFQNGNDRQTLAVTMTRVFQEGYDARFGVTMSIPVLIQELMIRSLWIIKKRYFEKKDWKECIPTEKHGDLRLMLLIGYTTFCLIDGIDAGLRSGGNMVQFILHLNYVAWVRLIMLVFKELIIRYGPFIKEYLDKFLYSIFNTIKNLNEQKLIEEFYERIQKTDREITRTLYEFIQQVQEEYKQRQKLLIESFSKKNNATQQMIYSVEYAKIMGVSKEKIIYSIEELDELLKK</sequence>
<proteinExistence type="predicted"/>
<reference evidence="2 3" key="1">
    <citation type="submission" date="2019-07" db="EMBL/GenBank/DDBJ databases">
        <title>Complete Genome Sequence of Leptotrichia wadei Strain JCM16777.</title>
        <authorList>
            <person name="Watanabe S."/>
            <person name="Cui L."/>
        </authorList>
    </citation>
    <scope>NUCLEOTIDE SEQUENCE [LARGE SCALE GENOMIC DNA]</scope>
    <source>
        <strain evidence="2 3">JCM16777</strain>
    </source>
</reference>
<keyword evidence="1" id="KW-0812">Transmembrane</keyword>
<keyword evidence="1" id="KW-1133">Transmembrane helix</keyword>
<dbReference type="RefSeq" id="WP_018497972.1">
    <property type="nucleotide sequence ID" value="NZ_AP019829.2"/>
</dbReference>
<evidence type="ECO:0000313" key="3">
    <source>
        <dbReference type="Proteomes" id="UP000321943"/>
    </source>
</evidence>
<evidence type="ECO:0000256" key="1">
    <source>
        <dbReference type="SAM" id="Phobius"/>
    </source>
</evidence>
<dbReference type="Proteomes" id="UP000321943">
    <property type="component" value="Chromosome"/>
</dbReference>